<evidence type="ECO:0000313" key="1">
    <source>
        <dbReference type="EMBL" id="KAF6820495.1"/>
    </source>
</evidence>
<sequence>MVRLGGYVVAGKWRLVHLWPGGHDRLLEADDDDDGQTGRKGPTVIEARFRLRDGRIPCISGGYVGASSSTDSAGARAVKAGGHGMAGPRGTPANATVADGGRHQATGGKTSVEVTRETEEQKTGQVVCQCFRHLPEWHLCDQVTASKLVSAVGGRERRAQSMPCRNRPYLAVYRFGRGLD</sequence>
<organism evidence="1 2">
    <name type="scientific">Colletotrichum sojae</name>
    <dbReference type="NCBI Taxonomy" id="2175907"/>
    <lineage>
        <taxon>Eukaryota</taxon>
        <taxon>Fungi</taxon>
        <taxon>Dikarya</taxon>
        <taxon>Ascomycota</taxon>
        <taxon>Pezizomycotina</taxon>
        <taxon>Sordariomycetes</taxon>
        <taxon>Hypocreomycetidae</taxon>
        <taxon>Glomerellales</taxon>
        <taxon>Glomerellaceae</taxon>
        <taxon>Colletotrichum</taxon>
        <taxon>Colletotrichum orchidearum species complex</taxon>
    </lineage>
</organism>
<dbReference type="Proteomes" id="UP000652219">
    <property type="component" value="Unassembled WGS sequence"/>
</dbReference>
<accession>A0A8H6JWL4</accession>
<keyword evidence="2" id="KW-1185">Reference proteome</keyword>
<protein>
    <submittedName>
        <fullName evidence="1">Uncharacterized protein</fullName>
    </submittedName>
</protein>
<proteinExistence type="predicted"/>
<name>A0A8H6JWL4_9PEZI</name>
<reference evidence="1 2" key="1">
    <citation type="journal article" date="2020" name="Phytopathology">
        <title>Genome Sequence Resources of Colletotrichum truncatum, C. plurivorum, C. musicola, and C. sojae: Four Species Pathogenic to Soybean (Glycine max).</title>
        <authorList>
            <person name="Rogerio F."/>
            <person name="Boufleur T.R."/>
            <person name="Ciampi-Guillardi M."/>
            <person name="Sukno S.A."/>
            <person name="Thon M.R."/>
            <person name="Massola Junior N.S."/>
            <person name="Baroncelli R."/>
        </authorList>
    </citation>
    <scope>NUCLEOTIDE SEQUENCE [LARGE SCALE GENOMIC DNA]</scope>
    <source>
        <strain evidence="1 2">LFN0009</strain>
    </source>
</reference>
<dbReference type="EMBL" id="WIGN01000005">
    <property type="protein sequence ID" value="KAF6820495.1"/>
    <property type="molecule type" value="Genomic_DNA"/>
</dbReference>
<comment type="caution">
    <text evidence="1">The sequence shown here is derived from an EMBL/GenBank/DDBJ whole genome shotgun (WGS) entry which is preliminary data.</text>
</comment>
<dbReference type="AlphaFoldDB" id="A0A8H6JWL4"/>
<gene>
    <name evidence="1" type="ORF">CSOJ01_00751</name>
</gene>
<evidence type="ECO:0000313" key="2">
    <source>
        <dbReference type="Proteomes" id="UP000652219"/>
    </source>
</evidence>